<dbReference type="InterPro" id="IPR013022">
    <property type="entry name" value="Xyl_isomerase-like_TIM-brl"/>
</dbReference>
<sequence length="381" mass="42177">MSVLGDSISTRVRMDSSMAGLAWLKYLCRASECSMSTPRMERAVAAVAPQSAAVGWSAPLYTSVDQHLDNRTKEQVAMKFGGSVWTFNWQPPYDDGLRTIAACGLKAAELIAWRREVLDSYYTLDTIRHLRTLLDDLGLELSEFVSTPRGLASEDPKDRDGAVEHFRAMVDTARALGTDMVNSVSPNAFNLDMPRIMDKPTAQEWGVDLPRGLDWNANWNAYVETTARCCEIAEENGVRWALEPHPYRWVRNTGSMLRLIDSVGSPALGMNFDPSHLFPSGEISEQAVYELGDRLFHAHFSDNDGTTNAHWRPGKGKIDWRAVMVAMHDVGFDGVISIELEDVPGTAGANDGVATDAFAREVELSVEYLSDICQDEGIPLE</sequence>
<dbReference type="InterPro" id="IPR036237">
    <property type="entry name" value="Xyl_isomerase-like_sf"/>
</dbReference>
<dbReference type="PANTHER" id="PTHR12110">
    <property type="entry name" value="HYDROXYPYRUVATE ISOMERASE"/>
    <property type="match status" value="1"/>
</dbReference>
<dbReference type="Pfam" id="PF01261">
    <property type="entry name" value="AP_endonuc_2"/>
    <property type="match status" value="1"/>
</dbReference>
<evidence type="ECO:0000259" key="1">
    <source>
        <dbReference type="Pfam" id="PF01261"/>
    </source>
</evidence>
<feature type="domain" description="Xylose isomerase-like TIM barrel" evidence="1">
    <location>
        <begin position="98"/>
        <end position="352"/>
    </location>
</feature>
<accession>A0A6B1DUB9</accession>
<reference evidence="2" key="1">
    <citation type="submission" date="2019-09" db="EMBL/GenBank/DDBJ databases">
        <title>Characterisation of the sponge microbiome using genome-centric metagenomics.</title>
        <authorList>
            <person name="Engelberts J.P."/>
            <person name="Robbins S.J."/>
            <person name="De Goeij J.M."/>
            <person name="Aranda M."/>
            <person name="Bell S.C."/>
            <person name="Webster N.S."/>
        </authorList>
    </citation>
    <scope>NUCLEOTIDE SEQUENCE</scope>
    <source>
        <strain evidence="2">SB0662_bin_9</strain>
    </source>
</reference>
<gene>
    <name evidence="2" type="ORF">F4Y08_10040</name>
</gene>
<dbReference type="PANTHER" id="PTHR12110:SF21">
    <property type="entry name" value="XYLOSE ISOMERASE-LIKE TIM BARREL DOMAIN-CONTAINING PROTEIN"/>
    <property type="match status" value="1"/>
</dbReference>
<dbReference type="AlphaFoldDB" id="A0A6B1DUB9"/>
<dbReference type="Gene3D" id="3.20.20.150">
    <property type="entry name" value="Divalent-metal-dependent TIM barrel enzymes"/>
    <property type="match status" value="1"/>
</dbReference>
<dbReference type="GO" id="GO:0016853">
    <property type="term" value="F:isomerase activity"/>
    <property type="evidence" value="ECO:0007669"/>
    <property type="project" value="UniProtKB-KW"/>
</dbReference>
<dbReference type="EMBL" id="VXPY01000071">
    <property type="protein sequence ID" value="MYD90657.1"/>
    <property type="molecule type" value="Genomic_DNA"/>
</dbReference>
<comment type="caution">
    <text evidence="2">The sequence shown here is derived from an EMBL/GenBank/DDBJ whole genome shotgun (WGS) entry which is preliminary data.</text>
</comment>
<name>A0A6B1DUB9_9CHLR</name>
<evidence type="ECO:0000313" key="2">
    <source>
        <dbReference type="EMBL" id="MYD90657.1"/>
    </source>
</evidence>
<proteinExistence type="predicted"/>
<keyword evidence="2" id="KW-0413">Isomerase</keyword>
<dbReference type="InterPro" id="IPR050312">
    <property type="entry name" value="IolE/XylAMocC-like"/>
</dbReference>
<protein>
    <submittedName>
        <fullName evidence="2">Sugar phosphate isomerase/epimerase</fullName>
    </submittedName>
</protein>
<dbReference type="SUPFAM" id="SSF51658">
    <property type="entry name" value="Xylose isomerase-like"/>
    <property type="match status" value="1"/>
</dbReference>
<organism evidence="2">
    <name type="scientific">Caldilineaceae bacterium SB0662_bin_9</name>
    <dbReference type="NCBI Taxonomy" id="2605258"/>
    <lineage>
        <taxon>Bacteria</taxon>
        <taxon>Bacillati</taxon>
        <taxon>Chloroflexota</taxon>
        <taxon>Caldilineae</taxon>
        <taxon>Caldilineales</taxon>
        <taxon>Caldilineaceae</taxon>
    </lineage>
</organism>